<dbReference type="InterPro" id="IPR023213">
    <property type="entry name" value="CAT-like_dom_sf"/>
</dbReference>
<dbReference type="GO" id="GO:0031177">
    <property type="term" value="F:phosphopantetheine binding"/>
    <property type="evidence" value="ECO:0007669"/>
    <property type="project" value="TreeGrafter"/>
</dbReference>
<evidence type="ECO:0000256" key="3">
    <source>
        <dbReference type="ARBA" id="ARBA00022553"/>
    </source>
</evidence>
<dbReference type="PANTHER" id="PTHR45527">
    <property type="entry name" value="NONRIBOSOMAL PEPTIDE SYNTHETASE"/>
    <property type="match status" value="1"/>
</dbReference>
<organism evidence="5 6">
    <name type="scientific">Catellatospora methionotrophica</name>
    <dbReference type="NCBI Taxonomy" id="121620"/>
    <lineage>
        <taxon>Bacteria</taxon>
        <taxon>Bacillati</taxon>
        <taxon>Actinomycetota</taxon>
        <taxon>Actinomycetes</taxon>
        <taxon>Micromonosporales</taxon>
        <taxon>Micromonosporaceae</taxon>
        <taxon>Catellatospora</taxon>
    </lineage>
</organism>
<dbReference type="GO" id="GO:0044550">
    <property type="term" value="P:secondary metabolite biosynthetic process"/>
    <property type="evidence" value="ECO:0007669"/>
    <property type="project" value="TreeGrafter"/>
</dbReference>
<dbReference type="InterPro" id="IPR006162">
    <property type="entry name" value="Ppantetheine_attach_site"/>
</dbReference>
<accession>A0A8J3LJC1</accession>
<dbReference type="Pfam" id="PF00550">
    <property type="entry name" value="PP-binding"/>
    <property type="match status" value="1"/>
</dbReference>
<dbReference type="Pfam" id="PF00668">
    <property type="entry name" value="Condensation"/>
    <property type="match status" value="1"/>
</dbReference>
<dbReference type="NCBIfam" id="TIGR01733">
    <property type="entry name" value="AA-adenyl-dom"/>
    <property type="match status" value="1"/>
</dbReference>
<dbReference type="InterPro" id="IPR036736">
    <property type="entry name" value="ACP-like_sf"/>
</dbReference>
<dbReference type="PANTHER" id="PTHR45527:SF1">
    <property type="entry name" value="FATTY ACID SYNTHASE"/>
    <property type="match status" value="1"/>
</dbReference>
<dbReference type="InterPro" id="IPR020845">
    <property type="entry name" value="AMP-binding_CS"/>
</dbReference>
<name>A0A8J3LJC1_9ACTN</name>
<dbReference type="Gene3D" id="3.40.50.12780">
    <property type="entry name" value="N-terminal domain of ligase-like"/>
    <property type="match status" value="1"/>
</dbReference>
<dbReference type="GO" id="GO:0008610">
    <property type="term" value="P:lipid biosynthetic process"/>
    <property type="evidence" value="ECO:0007669"/>
    <property type="project" value="UniProtKB-ARBA"/>
</dbReference>
<dbReference type="SUPFAM" id="SSF47336">
    <property type="entry name" value="ACP-like"/>
    <property type="match status" value="1"/>
</dbReference>
<dbReference type="Gene3D" id="3.30.300.30">
    <property type="match status" value="1"/>
</dbReference>
<dbReference type="Gene3D" id="1.10.1200.10">
    <property type="entry name" value="ACP-like"/>
    <property type="match status" value="1"/>
</dbReference>
<dbReference type="PROSITE" id="PS00455">
    <property type="entry name" value="AMP_BINDING"/>
    <property type="match status" value="1"/>
</dbReference>
<dbReference type="PROSITE" id="PS00012">
    <property type="entry name" value="PHOSPHOPANTETHEINE"/>
    <property type="match status" value="1"/>
</dbReference>
<dbReference type="InterPro" id="IPR009081">
    <property type="entry name" value="PP-bd_ACP"/>
</dbReference>
<dbReference type="InterPro" id="IPR025110">
    <property type="entry name" value="AMP-bd_C"/>
</dbReference>
<evidence type="ECO:0000313" key="6">
    <source>
        <dbReference type="Proteomes" id="UP000660339"/>
    </source>
</evidence>
<dbReference type="InterPro" id="IPR010071">
    <property type="entry name" value="AA_adenyl_dom"/>
</dbReference>
<keyword evidence="3" id="KW-0597">Phosphoprotein</keyword>
<dbReference type="Gene3D" id="3.30.559.10">
    <property type="entry name" value="Chloramphenicol acetyltransferase-like domain"/>
    <property type="match status" value="1"/>
</dbReference>
<evidence type="ECO:0000313" key="5">
    <source>
        <dbReference type="EMBL" id="GIG16704.1"/>
    </source>
</evidence>
<dbReference type="SUPFAM" id="SSF56801">
    <property type="entry name" value="Acetyl-CoA synthetase-like"/>
    <property type="match status" value="1"/>
</dbReference>
<keyword evidence="6" id="KW-1185">Reference proteome</keyword>
<comment type="cofactor">
    <cofactor evidence="1">
        <name>pantetheine 4'-phosphate</name>
        <dbReference type="ChEBI" id="CHEBI:47942"/>
    </cofactor>
</comment>
<dbReference type="GO" id="GO:0005737">
    <property type="term" value="C:cytoplasm"/>
    <property type="evidence" value="ECO:0007669"/>
    <property type="project" value="TreeGrafter"/>
</dbReference>
<dbReference type="GO" id="GO:0043041">
    <property type="term" value="P:amino acid activation for nonribosomal peptide biosynthetic process"/>
    <property type="evidence" value="ECO:0007669"/>
    <property type="project" value="TreeGrafter"/>
</dbReference>
<dbReference type="InterPro" id="IPR042099">
    <property type="entry name" value="ANL_N_sf"/>
</dbReference>
<evidence type="ECO:0000256" key="1">
    <source>
        <dbReference type="ARBA" id="ARBA00001957"/>
    </source>
</evidence>
<gene>
    <name evidence="5" type="ORF">Cme02nite_50360</name>
</gene>
<keyword evidence="2" id="KW-0596">Phosphopantetheine</keyword>
<proteinExistence type="predicted"/>
<dbReference type="FunFam" id="3.40.50.980:FF:000001">
    <property type="entry name" value="Non-ribosomal peptide synthetase"/>
    <property type="match status" value="1"/>
</dbReference>
<dbReference type="Proteomes" id="UP000660339">
    <property type="component" value="Unassembled WGS sequence"/>
</dbReference>
<feature type="domain" description="Carrier" evidence="4">
    <location>
        <begin position="472"/>
        <end position="546"/>
    </location>
</feature>
<dbReference type="AlphaFoldDB" id="A0A8J3LJC1"/>
<comment type="caution">
    <text evidence="5">The sequence shown here is derived from an EMBL/GenBank/DDBJ whole genome shotgun (WGS) entry which is preliminary data.</text>
</comment>
<dbReference type="GO" id="GO:0003824">
    <property type="term" value="F:catalytic activity"/>
    <property type="evidence" value="ECO:0007669"/>
    <property type="project" value="InterPro"/>
</dbReference>
<dbReference type="SUPFAM" id="SSF52777">
    <property type="entry name" value="CoA-dependent acyltransferases"/>
    <property type="match status" value="2"/>
</dbReference>
<evidence type="ECO:0000256" key="2">
    <source>
        <dbReference type="ARBA" id="ARBA00022450"/>
    </source>
</evidence>
<reference evidence="5" key="1">
    <citation type="submission" date="2021-01" db="EMBL/GenBank/DDBJ databases">
        <title>Whole genome shotgun sequence of Catellatospora methionotrophica NBRC 14553.</title>
        <authorList>
            <person name="Komaki H."/>
            <person name="Tamura T."/>
        </authorList>
    </citation>
    <scope>NUCLEOTIDE SEQUENCE</scope>
    <source>
        <strain evidence="5">NBRC 14553</strain>
    </source>
</reference>
<sequence>MTYGQLWEQAGRVAAALRGHGVRPGDTVGICARRSADLVAGVLGILRAGCAYLPLDPAYPADRLRYMLDQAGAGVLVGHRDVAAALAGDRAPVWLESLDGVAALPADDLGSPGEIAYVMFTSGSTGVPKGVMQTHAALANLIRWQLSDSAVGEGDVTAQFAPISFDVSFQEVFATLAAGGVLLCLDDEVRRDPRLLWGVLAEERVARLYLPFVMLQTLALFAGEFGGGAPPLREVITAGEQLQCGDRIKRLFAGLPGCRLVNQYGPTETHVCTRYLLPADRRSWPLLPPIGTAVDGVRLYVLDEDGLPVPPGGSGELHVAGVAVAAGYAGAPELTRQRFRPEPDGAGTMYATGDIVRWHDGELHYLGRDDDQIKINGIRVEPAEIEAALRAVPGVREAAVVARKDPDTGTRLFAFVTGAPGAVDTALVRRGITGTLPAHLLPHDVLVLAALPTTPSGKLDRAALVEAAATPPAEDGGVAGLAEIWRSELRSAGHETDDLRQAGVDSLAAARVAARIAGQFGVHVAVDEVLGAKSVEHLTELVLAAGPAPRLAAAPVDGPYPVSAMQEQILVGELLADEGPSHWVLIELDVTGPFDPDRAELALHRLTARHDALRTRFDFAGRGLCQEHVAGARALVHRSDGDDVGGLAARLCGQRYELGDVAVPQVVIARTGAERHRVLIRVHHACCDGWSVALLCEEFAALYGGADLPPPVQPWQAAAAGDVAADVEYWLDRLRPVTGRPPADGADARGRAPDLRRLPFTLSPAEVGAVRSAARAGQATPFAVMLAAWAAVTAGDDGGTCVAVPVSTRRTAQDAQCVGLLLNTVLLPLAGRAPSFTELVARTQAEVSRALGHRDAPLAELLTRLGVDRRTARHPITQTMFTLQPPGPRAWTLAGGARMRLCVDVGVPEPTRFDLWLNLDDQGDEIVGWVDHDAGVVDEGRVRSVLDRWRLALAGHG</sequence>
<dbReference type="Gene3D" id="3.30.559.30">
    <property type="entry name" value="Nonribosomal peptide synthetase, condensation domain"/>
    <property type="match status" value="1"/>
</dbReference>
<evidence type="ECO:0000259" key="4">
    <source>
        <dbReference type="PROSITE" id="PS50075"/>
    </source>
</evidence>
<dbReference type="InterPro" id="IPR001242">
    <property type="entry name" value="Condensation_dom"/>
</dbReference>
<dbReference type="InterPro" id="IPR000873">
    <property type="entry name" value="AMP-dep_synth/lig_dom"/>
</dbReference>
<dbReference type="PROSITE" id="PS50075">
    <property type="entry name" value="CARRIER"/>
    <property type="match status" value="1"/>
</dbReference>
<protein>
    <recommendedName>
        <fullName evidence="4">Carrier domain-containing protein</fullName>
    </recommendedName>
</protein>
<dbReference type="EMBL" id="BONJ01000028">
    <property type="protein sequence ID" value="GIG16704.1"/>
    <property type="molecule type" value="Genomic_DNA"/>
</dbReference>
<dbReference type="Pfam" id="PF13193">
    <property type="entry name" value="AMP-binding_C"/>
    <property type="match status" value="1"/>
</dbReference>
<dbReference type="Pfam" id="PF00501">
    <property type="entry name" value="AMP-binding"/>
    <property type="match status" value="1"/>
</dbReference>
<dbReference type="InterPro" id="IPR045851">
    <property type="entry name" value="AMP-bd_C_sf"/>
</dbReference>